<reference evidence="1 2" key="1">
    <citation type="journal article" date="2013" name="Genome Announc.">
        <title>Complete Genome Sequence of the Porcine Strain Brachyspira pilosicoli P43/6/78(T.).</title>
        <authorList>
            <person name="Lin C."/>
            <person name="den Bakker H.C."/>
            <person name="Suzuki H."/>
            <person name="Lefebure T."/>
            <person name="Ponnala L."/>
            <person name="Sun Q."/>
            <person name="Stanhope M.J."/>
            <person name="Wiedmann M."/>
            <person name="Duhamel G.E."/>
        </authorList>
    </citation>
    <scope>NUCLEOTIDE SEQUENCE [LARGE SCALE GENOMIC DNA]</scope>
    <source>
        <strain evidence="1 2">P43/6/78</strain>
    </source>
</reference>
<dbReference type="SUPFAM" id="SSF53335">
    <property type="entry name" value="S-adenosyl-L-methionine-dependent methyltransferases"/>
    <property type="match status" value="1"/>
</dbReference>
<protein>
    <submittedName>
        <fullName evidence="1">Putative 3-demethylubiquinone-9 3-O-methyltransferase</fullName>
    </submittedName>
</protein>
<accession>A0A3B6VRD1</accession>
<dbReference type="PANTHER" id="PTHR43861">
    <property type="entry name" value="TRANS-ACONITATE 2-METHYLTRANSFERASE-RELATED"/>
    <property type="match status" value="1"/>
</dbReference>
<name>A0A3B6VRD1_BRAPL</name>
<dbReference type="GeneID" id="56439445"/>
<dbReference type="Proteomes" id="UP000010793">
    <property type="component" value="Chromosome"/>
</dbReference>
<proteinExistence type="predicted"/>
<dbReference type="EMBL" id="CP002873">
    <property type="protein sequence ID" value="AGA67304.1"/>
    <property type="molecule type" value="Genomic_DNA"/>
</dbReference>
<dbReference type="Gene3D" id="3.40.50.150">
    <property type="entry name" value="Vaccinia Virus protein VP39"/>
    <property type="match status" value="1"/>
</dbReference>
<keyword evidence="1" id="KW-0489">Methyltransferase</keyword>
<dbReference type="GO" id="GO:0008168">
    <property type="term" value="F:methyltransferase activity"/>
    <property type="evidence" value="ECO:0007669"/>
    <property type="project" value="UniProtKB-KW"/>
</dbReference>
<evidence type="ECO:0000313" key="1">
    <source>
        <dbReference type="EMBL" id="AGA67304.1"/>
    </source>
</evidence>
<dbReference type="InterPro" id="IPR029063">
    <property type="entry name" value="SAM-dependent_MTases_sf"/>
</dbReference>
<keyword evidence="2" id="KW-1185">Reference proteome</keyword>
<keyword evidence="1" id="KW-0830">Ubiquinone</keyword>
<evidence type="ECO:0000313" key="2">
    <source>
        <dbReference type="Proteomes" id="UP000010793"/>
    </source>
</evidence>
<dbReference type="Pfam" id="PF13489">
    <property type="entry name" value="Methyltransf_23"/>
    <property type="match status" value="1"/>
</dbReference>
<organism evidence="1 2">
    <name type="scientific">Brachyspira pilosicoli P43/6/78</name>
    <dbReference type="NCBI Taxonomy" id="1042417"/>
    <lineage>
        <taxon>Bacteria</taxon>
        <taxon>Pseudomonadati</taxon>
        <taxon>Spirochaetota</taxon>
        <taxon>Spirochaetia</taxon>
        <taxon>Brachyspirales</taxon>
        <taxon>Brachyspiraceae</taxon>
        <taxon>Brachyspira</taxon>
    </lineage>
</organism>
<sequence>MEKRKCEFCHSDEYKPYIKTDLVSYSKCSNCGLIFQDPIITQEEIDAIYDDNYFEYEVANHDNFFALIQLALKDIGFERIENELPNKNVLDIGCATGMTLNYLKSKGYDTTGIEICSASAEYARKHYNLNIYEKPLIDVGFPDNYFSFIHFSHVIEHVPNPADTLKEIYRILAKGGYLAITTPNADGMFAKKYGGNWRAVMPQHLWLFSKPVLSNYLQQVGFNIISDFSWGSIPIEKKPNKIVKKFFDKFVKKFNKGDVMLFLCKK</sequence>
<dbReference type="RefSeq" id="WP_013243832.1">
    <property type="nucleotide sequence ID" value="NC_019908.1"/>
</dbReference>
<dbReference type="KEGG" id="bpip:BPP43_10700"/>
<gene>
    <name evidence="1" type="ORF">BPP43_10700</name>
</gene>
<dbReference type="CDD" id="cd02440">
    <property type="entry name" value="AdoMet_MTases"/>
    <property type="match status" value="1"/>
</dbReference>
<dbReference type="AlphaFoldDB" id="A0A3B6VRD1"/>
<keyword evidence="1" id="KW-0808">Transferase</keyword>
<dbReference type="GO" id="GO:0032259">
    <property type="term" value="P:methylation"/>
    <property type="evidence" value="ECO:0007669"/>
    <property type="project" value="UniProtKB-KW"/>
</dbReference>